<keyword evidence="3" id="KW-1185">Reference proteome</keyword>
<reference evidence="2 3" key="1">
    <citation type="submission" date="2019-06" db="EMBL/GenBank/DDBJ databases">
        <title>Psychrobacillus vulpis sp. nov., a new species isolated from feces of a red fox that inhabits in The Tablas de Daimiel Natural Park, Albacete, Spain.</title>
        <authorList>
            <person name="Rodriguez M."/>
            <person name="Reina J.C."/>
            <person name="Bejar V."/>
            <person name="Llamas I."/>
        </authorList>
    </citation>
    <scope>NUCLEOTIDE SEQUENCE [LARGE SCALE GENOMIC DNA]</scope>
    <source>
        <strain evidence="2 3">Z8</strain>
    </source>
</reference>
<dbReference type="EMBL" id="VDGI01000014">
    <property type="protein sequence ID" value="TQR19375.1"/>
    <property type="molecule type" value="Genomic_DNA"/>
</dbReference>
<comment type="caution">
    <text evidence="2">The sequence shown here is derived from an EMBL/GenBank/DDBJ whole genome shotgun (WGS) entry which is preliminary data.</text>
</comment>
<dbReference type="InterPro" id="IPR021377">
    <property type="entry name" value="DUF3006"/>
</dbReference>
<dbReference type="Pfam" id="PF11213">
    <property type="entry name" value="DUF3006"/>
    <property type="match status" value="1"/>
</dbReference>
<evidence type="ECO:0000313" key="3">
    <source>
        <dbReference type="Proteomes" id="UP000316626"/>
    </source>
</evidence>
<dbReference type="Gene3D" id="6.20.120.50">
    <property type="match status" value="1"/>
</dbReference>
<dbReference type="Proteomes" id="UP000316626">
    <property type="component" value="Unassembled WGS sequence"/>
</dbReference>
<dbReference type="AlphaFoldDB" id="A0A544TPM4"/>
<evidence type="ECO:0000256" key="1">
    <source>
        <dbReference type="SAM" id="Coils"/>
    </source>
</evidence>
<keyword evidence="1" id="KW-0175">Coiled coil</keyword>
<feature type="coiled-coil region" evidence="1">
    <location>
        <begin position="56"/>
        <end position="87"/>
    </location>
</feature>
<proteinExistence type="predicted"/>
<name>A0A544TPM4_9BACI</name>
<gene>
    <name evidence="2" type="ORF">FG384_13185</name>
</gene>
<organism evidence="2 3">
    <name type="scientific">Psychrobacillus vulpis</name>
    <dbReference type="NCBI Taxonomy" id="2325572"/>
    <lineage>
        <taxon>Bacteria</taxon>
        <taxon>Bacillati</taxon>
        <taxon>Bacillota</taxon>
        <taxon>Bacilli</taxon>
        <taxon>Bacillales</taxon>
        <taxon>Bacillaceae</taxon>
        <taxon>Psychrobacillus</taxon>
    </lineage>
</organism>
<protein>
    <submittedName>
        <fullName evidence="2">DUF3006 domain-containing protein</fullName>
    </submittedName>
</protein>
<accession>A0A544TPM4</accession>
<sequence>MRKERSLVKWSKYTIDQFDKEIAVLLKYPEETEKLLLPRSQFNDTFQEGDIVHICKQNETYEIRQLKEETQHQKEKIQNLIEELKKNGGARHL</sequence>
<evidence type="ECO:0000313" key="2">
    <source>
        <dbReference type="EMBL" id="TQR19375.1"/>
    </source>
</evidence>
<dbReference type="OrthoDB" id="2452890at2"/>